<accession>A0AA89BTH3</accession>
<evidence type="ECO:0000313" key="5">
    <source>
        <dbReference type="Proteomes" id="UP001186944"/>
    </source>
</evidence>
<evidence type="ECO:0000256" key="2">
    <source>
        <dbReference type="PIRSR" id="PIRSR000862-1"/>
    </source>
</evidence>
<dbReference type="FunFam" id="3.40.50.1820:FF:000012">
    <property type="entry name" value="Lipase"/>
    <property type="match status" value="1"/>
</dbReference>
<dbReference type="InterPro" id="IPR029058">
    <property type="entry name" value="AB_hydrolase_fold"/>
</dbReference>
<feature type="non-terminal residue" evidence="4">
    <location>
        <position position="1"/>
    </location>
</feature>
<proteinExistence type="inferred from homology"/>
<dbReference type="PIRSF" id="PIRSF000862">
    <property type="entry name" value="Steryl_ester_lip"/>
    <property type="match status" value="1"/>
</dbReference>
<evidence type="ECO:0000313" key="4">
    <source>
        <dbReference type="EMBL" id="KAK3090384.1"/>
    </source>
</evidence>
<evidence type="ECO:0000259" key="3">
    <source>
        <dbReference type="Pfam" id="PF04083"/>
    </source>
</evidence>
<feature type="domain" description="Partial AB-hydrolase lipase" evidence="3">
    <location>
        <begin position="2"/>
        <end position="61"/>
    </location>
</feature>
<feature type="active site" description="Charge relay system" evidence="2">
    <location>
        <position position="309"/>
    </location>
</feature>
<feature type="active site" description="Nucleophile" evidence="2">
    <location>
        <position position="137"/>
    </location>
</feature>
<keyword evidence="5" id="KW-1185">Reference proteome</keyword>
<reference evidence="4" key="1">
    <citation type="submission" date="2019-08" db="EMBL/GenBank/DDBJ databases">
        <title>The improved chromosome-level genome for the pearl oyster Pinctada fucata martensii using PacBio sequencing and Hi-C.</title>
        <authorList>
            <person name="Zheng Z."/>
        </authorList>
    </citation>
    <scope>NUCLEOTIDE SEQUENCE</scope>
    <source>
        <strain evidence="4">ZZ-2019</strain>
        <tissue evidence="4">Adductor muscle</tissue>
    </source>
</reference>
<dbReference type="EMBL" id="VSWD01000010">
    <property type="protein sequence ID" value="KAK3090384.1"/>
    <property type="molecule type" value="Genomic_DNA"/>
</dbReference>
<organism evidence="4 5">
    <name type="scientific">Pinctada imbricata</name>
    <name type="common">Atlantic pearl-oyster</name>
    <name type="synonym">Pinctada martensii</name>
    <dbReference type="NCBI Taxonomy" id="66713"/>
    <lineage>
        <taxon>Eukaryota</taxon>
        <taxon>Metazoa</taxon>
        <taxon>Spiralia</taxon>
        <taxon>Lophotrochozoa</taxon>
        <taxon>Mollusca</taxon>
        <taxon>Bivalvia</taxon>
        <taxon>Autobranchia</taxon>
        <taxon>Pteriomorphia</taxon>
        <taxon>Pterioida</taxon>
        <taxon>Pterioidea</taxon>
        <taxon>Pteriidae</taxon>
        <taxon>Pinctada</taxon>
    </lineage>
</organism>
<dbReference type="GO" id="GO:0006629">
    <property type="term" value="P:lipid metabolic process"/>
    <property type="evidence" value="ECO:0007669"/>
    <property type="project" value="InterPro"/>
</dbReference>
<dbReference type="InterPro" id="IPR025483">
    <property type="entry name" value="Lipase_euk"/>
</dbReference>
<sequence length="368" mass="41534">TQLITSKGYPCEEHEVVTEDGYILGVQRIPRGRNQPVTNKTRPVVLLQHGLLSCSSCWVENLANESLGFMLADAGMDVWMANSRGNTYSKKHKTLDPKKLEFWEFTFDQMAKYDIPATIDYVLAQTNQEQLYYAGHSQGTTVGFIAFGDPEIAKKVKIFFALAPVTTVTYITSPLKLLSPFAKDLLFIDDFLGRGELLPSTKINKFLAQDFCEQKQLDIICENVLFLLGGFDVKATNLSRIPVYVAEHPAGTSVRNQVHFAQEVLDGNFQMYDFGSKEENMKHYNQSTPPLYDASKVEIPIAMFTGGHDDLADPKDVKELRPKLKNVIYEKNVPYWDHLDLIWGVDAGQLAYTPMIELIRNSTMSVIE</sequence>
<gene>
    <name evidence="4" type="ORF">FSP39_011396</name>
</gene>
<dbReference type="Gene3D" id="3.40.50.1820">
    <property type="entry name" value="alpha/beta hydrolase"/>
    <property type="match status" value="1"/>
</dbReference>
<dbReference type="SUPFAM" id="SSF53474">
    <property type="entry name" value="alpha/beta-Hydrolases"/>
    <property type="match status" value="1"/>
</dbReference>
<comment type="caution">
    <text evidence="4">The sequence shown here is derived from an EMBL/GenBank/DDBJ whole genome shotgun (WGS) entry which is preliminary data.</text>
</comment>
<protein>
    <recommendedName>
        <fullName evidence="3">Partial AB-hydrolase lipase domain-containing protein</fullName>
    </recommendedName>
</protein>
<dbReference type="PANTHER" id="PTHR11005">
    <property type="entry name" value="LYSOSOMAL ACID LIPASE-RELATED"/>
    <property type="match status" value="1"/>
</dbReference>
<dbReference type="Pfam" id="PF04083">
    <property type="entry name" value="Abhydro_lipase"/>
    <property type="match status" value="1"/>
</dbReference>
<name>A0AA89BTH3_PINIB</name>
<feature type="active site" description="Charge relay system" evidence="2">
    <location>
        <position position="338"/>
    </location>
</feature>
<dbReference type="InterPro" id="IPR006693">
    <property type="entry name" value="AB_hydrolase_lipase"/>
</dbReference>
<dbReference type="Proteomes" id="UP001186944">
    <property type="component" value="Unassembled WGS sequence"/>
</dbReference>
<dbReference type="GO" id="GO:0016788">
    <property type="term" value="F:hydrolase activity, acting on ester bonds"/>
    <property type="evidence" value="ECO:0007669"/>
    <property type="project" value="InterPro"/>
</dbReference>
<evidence type="ECO:0000256" key="1">
    <source>
        <dbReference type="ARBA" id="ARBA00010701"/>
    </source>
</evidence>
<dbReference type="AlphaFoldDB" id="A0AA89BTH3"/>
<comment type="similarity">
    <text evidence="1">Belongs to the AB hydrolase superfamily. Lipase family.</text>
</comment>